<keyword evidence="2 4" id="KW-0238">DNA-binding</keyword>
<proteinExistence type="predicted"/>
<evidence type="ECO:0000313" key="6">
    <source>
        <dbReference type="EMBL" id="MBE9217083.1"/>
    </source>
</evidence>
<name>A0A8J7F912_9CYAN</name>
<organism evidence="6 7">
    <name type="scientific">Plectonema cf. radiosum LEGE 06105</name>
    <dbReference type="NCBI Taxonomy" id="945769"/>
    <lineage>
        <taxon>Bacteria</taxon>
        <taxon>Bacillati</taxon>
        <taxon>Cyanobacteriota</taxon>
        <taxon>Cyanophyceae</taxon>
        <taxon>Oscillatoriophycideae</taxon>
        <taxon>Oscillatoriales</taxon>
        <taxon>Microcoleaceae</taxon>
        <taxon>Plectonema</taxon>
    </lineage>
</organism>
<keyword evidence="1" id="KW-0805">Transcription regulation</keyword>
<dbReference type="InterPro" id="IPR001647">
    <property type="entry name" value="HTH_TetR"/>
</dbReference>
<reference evidence="6" key="1">
    <citation type="submission" date="2020-10" db="EMBL/GenBank/DDBJ databases">
        <authorList>
            <person name="Castelo-Branco R."/>
            <person name="Eusebio N."/>
            <person name="Adriana R."/>
            <person name="Vieira A."/>
            <person name="Brugerolle De Fraissinette N."/>
            <person name="Rezende De Castro R."/>
            <person name="Schneider M.P."/>
            <person name="Vasconcelos V."/>
            <person name="Leao P.N."/>
        </authorList>
    </citation>
    <scope>NUCLEOTIDE SEQUENCE</scope>
    <source>
        <strain evidence="6">LEGE 06105</strain>
    </source>
</reference>
<accession>A0A8J7F912</accession>
<keyword evidence="7" id="KW-1185">Reference proteome</keyword>
<dbReference type="PROSITE" id="PS50977">
    <property type="entry name" value="HTH_TETR_2"/>
    <property type="match status" value="1"/>
</dbReference>
<dbReference type="PRINTS" id="PR00455">
    <property type="entry name" value="HTHTETR"/>
</dbReference>
<evidence type="ECO:0000313" key="7">
    <source>
        <dbReference type="Proteomes" id="UP000620559"/>
    </source>
</evidence>
<dbReference type="GO" id="GO:0003677">
    <property type="term" value="F:DNA binding"/>
    <property type="evidence" value="ECO:0007669"/>
    <property type="project" value="UniProtKB-UniRule"/>
</dbReference>
<sequence length="282" mass="32013">MNSLLPNQLLPMKESQLSEKAEVILKGAIQEFLIHGFAATTMDGVAATAKVSKTTVYSYFQDKESLFLALIERLIQKKYQAVFNPQKAQSIHIEASIVLHRLANSMLEAMMGDQEALGLLRIIIGESGRFPQLAQAFLRNFQKSVLKDLTQLFESRTELNLPDAEVAARIFMGTFMHFVMTSEVLHGKDIMPIERDRLINNLIYLLTSNQTVTATKHKSNRCNRSNSGKFEPDYKSEQKRLRSMRLTDTAWEKLALIAKENQLSRSEVIEMFARGEGLEVKE</sequence>
<dbReference type="SUPFAM" id="SSF46689">
    <property type="entry name" value="Homeodomain-like"/>
    <property type="match status" value="1"/>
</dbReference>
<dbReference type="AlphaFoldDB" id="A0A8J7F912"/>
<keyword evidence="3" id="KW-0804">Transcription</keyword>
<gene>
    <name evidence="6" type="ORF">IQ247_31285</name>
</gene>
<evidence type="ECO:0000256" key="4">
    <source>
        <dbReference type="PROSITE-ProRule" id="PRU00335"/>
    </source>
</evidence>
<protein>
    <submittedName>
        <fullName evidence="6">TetR/AcrR family transcriptional regulator</fullName>
    </submittedName>
</protein>
<dbReference type="PROSITE" id="PS01081">
    <property type="entry name" value="HTH_TETR_1"/>
    <property type="match status" value="1"/>
</dbReference>
<dbReference type="SUPFAM" id="SSF48498">
    <property type="entry name" value="Tetracyclin repressor-like, C-terminal domain"/>
    <property type="match status" value="1"/>
</dbReference>
<evidence type="ECO:0000259" key="5">
    <source>
        <dbReference type="PROSITE" id="PS50977"/>
    </source>
</evidence>
<dbReference type="Proteomes" id="UP000620559">
    <property type="component" value="Unassembled WGS sequence"/>
</dbReference>
<evidence type="ECO:0000256" key="1">
    <source>
        <dbReference type="ARBA" id="ARBA00023015"/>
    </source>
</evidence>
<dbReference type="Pfam" id="PF14246">
    <property type="entry name" value="TetR_C_7"/>
    <property type="match status" value="1"/>
</dbReference>
<dbReference type="InterPro" id="IPR023772">
    <property type="entry name" value="DNA-bd_HTH_TetR-type_CS"/>
</dbReference>
<dbReference type="InterPro" id="IPR039536">
    <property type="entry name" value="TetR_C_Proteobacteria"/>
</dbReference>
<comment type="caution">
    <text evidence="6">The sequence shown here is derived from an EMBL/GenBank/DDBJ whole genome shotgun (WGS) entry which is preliminary data.</text>
</comment>
<feature type="DNA-binding region" description="H-T-H motif" evidence="4">
    <location>
        <begin position="41"/>
        <end position="60"/>
    </location>
</feature>
<dbReference type="InterPro" id="IPR036271">
    <property type="entry name" value="Tet_transcr_reg_TetR-rel_C_sf"/>
</dbReference>
<dbReference type="InterPro" id="IPR050109">
    <property type="entry name" value="HTH-type_TetR-like_transc_reg"/>
</dbReference>
<dbReference type="PANTHER" id="PTHR30055">
    <property type="entry name" value="HTH-TYPE TRANSCRIPTIONAL REGULATOR RUTR"/>
    <property type="match status" value="1"/>
</dbReference>
<feature type="domain" description="HTH tetR-type" evidence="5">
    <location>
        <begin position="18"/>
        <end position="78"/>
    </location>
</feature>
<dbReference type="FunFam" id="1.10.10.60:FF:000141">
    <property type="entry name" value="TetR family transcriptional regulator"/>
    <property type="match status" value="1"/>
</dbReference>
<dbReference type="Pfam" id="PF00440">
    <property type="entry name" value="TetR_N"/>
    <property type="match status" value="1"/>
</dbReference>
<dbReference type="EMBL" id="JADEWL010000254">
    <property type="protein sequence ID" value="MBE9217083.1"/>
    <property type="molecule type" value="Genomic_DNA"/>
</dbReference>
<evidence type="ECO:0000256" key="3">
    <source>
        <dbReference type="ARBA" id="ARBA00023163"/>
    </source>
</evidence>
<dbReference type="Gene3D" id="1.10.357.10">
    <property type="entry name" value="Tetracycline Repressor, domain 2"/>
    <property type="match status" value="1"/>
</dbReference>
<dbReference type="InterPro" id="IPR009057">
    <property type="entry name" value="Homeodomain-like_sf"/>
</dbReference>
<dbReference type="GO" id="GO:0045892">
    <property type="term" value="P:negative regulation of DNA-templated transcription"/>
    <property type="evidence" value="ECO:0007669"/>
    <property type="project" value="UniProtKB-ARBA"/>
</dbReference>
<evidence type="ECO:0000256" key="2">
    <source>
        <dbReference type="ARBA" id="ARBA00023125"/>
    </source>
</evidence>